<gene>
    <name evidence="1" type="ORF">SDC9_169491</name>
</gene>
<sequence>MVAIFESLENHTIEESSIFEPIIVSNKLTPLFKVATSFVVEPTTNVDFFVVICKFFARTVNLLFIKVFSFEFITFGDCSL</sequence>
<reference evidence="1" key="1">
    <citation type="submission" date="2019-08" db="EMBL/GenBank/DDBJ databases">
        <authorList>
            <person name="Kucharzyk K."/>
            <person name="Murdoch R.W."/>
            <person name="Higgins S."/>
            <person name="Loffler F."/>
        </authorList>
    </citation>
    <scope>NUCLEOTIDE SEQUENCE</scope>
</reference>
<proteinExistence type="predicted"/>
<evidence type="ECO:0000313" key="1">
    <source>
        <dbReference type="EMBL" id="MPN22108.1"/>
    </source>
</evidence>
<dbReference type="AlphaFoldDB" id="A0A645G5H1"/>
<name>A0A645G5H1_9ZZZZ</name>
<accession>A0A645G5H1</accession>
<organism evidence="1">
    <name type="scientific">bioreactor metagenome</name>
    <dbReference type="NCBI Taxonomy" id="1076179"/>
    <lineage>
        <taxon>unclassified sequences</taxon>
        <taxon>metagenomes</taxon>
        <taxon>ecological metagenomes</taxon>
    </lineage>
</organism>
<protein>
    <submittedName>
        <fullName evidence="1">Uncharacterized protein</fullName>
    </submittedName>
</protein>
<dbReference type="EMBL" id="VSSQ01070269">
    <property type="protein sequence ID" value="MPN22108.1"/>
    <property type="molecule type" value="Genomic_DNA"/>
</dbReference>
<comment type="caution">
    <text evidence="1">The sequence shown here is derived from an EMBL/GenBank/DDBJ whole genome shotgun (WGS) entry which is preliminary data.</text>
</comment>